<dbReference type="OrthoDB" id="9775607at2"/>
<accession>A0A4Y7RSD8</accession>
<dbReference type="NCBIfam" id="TIGR01178">
    <property type="entry name" value="ade"/>
    <property type="match status" value="1"/>
</dbReference>
<reference evidence="9 10" key="1">
    <citation type="journal article" date="2018" name="Environ. Microbiol.">
        <title>Novel energy conservation strategies and behaviour of Pelotomaculum schinkii driving syntrophic propionate catabolism.</title>
        <authorList>
            <person name="Hidalgo-Ahumada C.A.P."/>
            <person name="Nobu M.K."/>
            <person name="Narihiro T."/>
            <person name="Tamaki H."/>
            <person name="Liu W.T."/>
            <person name="Kamagata Y."/>
            <person name="Stams A.J.M."/>
            <person name="Imachi H."/>
            <person name="Sousa D.Z."/>
        </authorList>
    </citation>
    <scope>NUCLEOTIDE SEQUENCE [LARGE SCALE GENOMIC DNA]</scope>
    <source>
        <strain evidence="9 10">MGP</strain>
    </source>
</reference>
<evidence type="ECO:0000256" key="4">
    <source>
        <dbReference type="ARBA" id="ARBA00023211"/>
    </source>
</evidence>
<dbReference type="Proteomes" id="UP000297597">
    <property type="component" value="Unassembled WGS sequence"/>
</dbReference>
<dbReference type="SUPFAM" id="SSF51556">
    <property type="entry name" value="Metallo-dependent hydrolases"/>
    <property type="match status" value="1"/>
</dbReference>
<dbReference type="GO" id="GO:0006146">
    <property type="term" value="P:adenine catabolic process"/>
    <property type="evidence" value="ECO:0007669"/>
    <property type="project" value="InterPro"/>
</dbReference>
<keyword evidence="10" id="KW-1185">Reference proteome</keyword>
<dbReference type="GO" id="GO:0000034">
    <property type="term" value="F:adenine deaminase activity"/>
    <property type="evidence" value="ECO:0007669"/>
    <property type="project" value="UniProtKB-UniRule"/>
</dbReference>
<dbReference type="PANTHER" id="PTHR11113">
    <property type="entry name" value="N-ACETYLGLUCOSAMINE-6-PHOSPHATE DEACETYLASE"/>
    <property type="match status" value="1"/>
</dbReference>
<dbReference type="InterPro" id="IPR032466">
    <property type="entry name" value="Metal_Hydrolase"/>
</dbReference>
<dbReference type="Pfam" id="PF01979">
    <property type="entry name" value="Amidohydro_1"/>
    <property type="match status" value="1"/>
</dbReference>
<sequence>MCIESVIDVARGKAPADILLKDALVVNVFTGEILKQSVAVKDGVVAGVGYYDRGEETFDLAGRYLIPGLIDAHIHIESSMLTPAAFAAEVVPHGVTTVVADPHEIVNVAGLAGLDYMIKASSGLPLDIFYMMPSCVPATNLETAGASVSKVEIDSFFKKHPRSPGLAEMMNYPGVCLKDQAVLGKIRAARESRLVIDGHAPQLSGRDLNAYISTGITSEHESVSAAEALEKLRLGMKIIMREGSAARNLISILPIVTEKNCPNILFGCDDRSPADLVNEGEIDFVLRKAVSYGLDPVMAVQMATINPARHYNLPGLGAVAPGYRADLVVLPNLADFQAEMVFKEGVLVARDNKLLAGLPAPEDKSVRNTVCLPELRGRFELDVPAGKNLARVIEVLPDQILTRCVFVRPAELTAAHDIARVAVVERHGKNGNVAVGLVRGFRLENGAIASTVAHDSHNLIIVGQSAGDMELAARTIAATGGGLAAVSGGKVLAALPLPLAGLISDQDARNVAAQHAELHKAAKKLGCTLPSPFMTMSFLALPVIPELRITDMGLVDANHFQLVDLWVRE</sequence>
<evidence type="ECO:0000259" key="8">
    <source>
        <dbReference type="Pfam" id="PF13382"/>
    </source>
</evidence>
<dbReference type="EC" id="3.5.4.2" evidence="2 6"/>
<organism evidence="9 10">
    <name type="scientific">Pelotomaculum propionicicum</name>
    <dbReference type="NCBI Taxonomy" id="258475"/>
    <lineage>
        <taxon>Bacteria</taxon>
        <taxon>Bacillati</taxon>
        <taxon>Bacillota</taxon>
        <taxon>Clostridia</taxon>
        <taxon>Eubacteriales</taxon>
        <taxon>Desulfotomaculaceae</taxon>
        <taxon>Pelotomaculum</taxon>
    </lineage>
</organism>
<evidence type="ECO:0000259" key="7">
    <source>
        <dbReference type="Pfam" id="PF01979"/>
    </source>
</evidence>
<protein>
    <recommendedName>
        <fullName evidence="2 6">Adenine deaminase</fullName>
        <shortName evidence="6">Adenase</shortName>
        <shortName evidence="6">Adenine aminase</shortName>
        <ecNumber evidence="2 6">3.5.4.2</ecNumber>
    </recommendedName>
</protein>
<dbReference type="InterPro" id="IPR006679">
    <property type="entry name" value="Adenine_deam"/>
</dbReference>
<proteinExistence type="inferred from homology"/>
<dbReference type="InterPro" id="IPR026912">
    <property type="entry name" value="Adenine_deam_C"/>
</dbReference>
<feature type="domain" description="Amidohydrolase-related" evidence="7">
    <location>
        <begin position="64"/>
        <end position="345"/>
    </location>
</feature>
<comment type="caution">
    <text evidence="9">The sequence shown here is derived from an EMBL/GenBank/DDBJ whole genome shotgun (WGS) entry which is preliminary data.</text>
</comment>
<dbReference type="Gene3D" id="2.30.40.10">
    <property type="entry name" value="Urease, subunit C, domain 1"/>
    <property type="match status" value="1"/>
</dbReference>
<name>A0A4Y7RSD8_9FIRM</name>
<evidence type="ECO:0000313" key="9">
    <source>
        <dbReference type="EMBL" id="TEB11918.1"/>
    </source>
</evidence>
<comment type="catalytic activity">
    <reaction evidence="5 6">
        <text>adenine + H2O + H(+) = hypoxanthine + NH4(+)</text>
        <dbReference type="Rhea" id="RHEA:23688"/>
        <dbReference type="ChEBI" id="CHEBI:15377"/>
        <dbReference type="ChEBI" id="CHEBI:15378"/>
        <dbReference type="ChEBI" id="CHEBI:16708"/>
        <dbReference type="ChEBI" id="CHEBI:17368"/>
        <dbReference type="ChEBI" id="CHEBI:28938"/>
        <dbReference type="EC" id="3.5.4.2"/>
    </reaction>
</comment>
<evidence type="ECO:0000256" key="6">
    <source>
        <dbReference type="HAMAP-Rule" id="MF_01518"/>
    </source>
</evidence>
<keyword evidence="4 6" id="KW-0464">Manganese</keyword>
<evidence type="ECO:0000256" key="3">
    <source>
        <dbReference type="ARBA" id="ARBA00022801"/>
    </source>
</evidence>
<dbReference type="InterPro" id="IPR006680">
    <property type="entry name" value="Amidohydro-rel"/>
</dbReference>
<dbReference type="SUPFAM" id="SSF51338">
    <property type="entry name" value="Composite domain of metallo-dependent hydrolases"/>
    <property type="match status" value="1"/>
</dbReference>
<dbReference type="CDD" id="cd01295">
    <property type="entry name" value="AdeC"/>
    <property type="match status" value="1"/>
</dbReference>
<dbReference type="EMBL" id="QFFZ01000010">
    <property type="protein sequence ID" value="TEB11918.1"/>
    <property type="molecule type" value="Genomic_DNA"/>
</dbReference>
<evidence type="ECO:0000256" key="1">
    <source>
        <dbReference type="ARBA" id="ARBA00006773"/>
    </source>
</evidence>
<dbReference type="AlphaFoldDB" id="A0A4Y7RSD8"/>
<evidence type="ECO:0000256" key="2">
    <source>
        <dbReference type="ARBA" id="ARBA00012782"/>
    </source>
</evidence>
<evidence type="ECO:0000313" key="10">
    <source>
        <dbReference type="Proteomes" id="UP000297597"/>
    </source>
</evidence>
<dbReference type="RefSeq" id="WP_134213209.1">
    <property type="nucleotide sequence ID" value="NZ_QFFZ01000010.1"/>
</dbReference>
<gene>
    <name evidence="9" type="primary">adeC</name>
    <name evidence="6" type="synonym">ade</name>
    <name evidence="9" type="ORF">Pmgp_01285</name>
</gene>
<dbReference type="Pfam" id="PF13382">
    <property type="entry name" value="Adenine_deam_C"/>
    <property type="match status" value="1"/>
</dbReference>
<comment type="cofactor">
    <cofactor evidence="6">
        <name>Mn(2+)</name>
        <dbReference type="ChEBI" id="CHEBI:29035"/>
    </cofactor>
</comment>
<dbReference type="Gene3D" id="3.20.20.140">
    <property type="entry name" value="Metal-dependent hydrolases"/>
    <property type="match status" value="1"/>
</dbReference>
<feature type="domain" description="Adenine deaminase C-terminal" evidence="8">
    <location>
        <begin position="413"/>
        <end position="561"/>
    </location>
</feature>
<evidence type="ECO:0000256" key="5">
    <source>
        <dbReference type="ARBA" id="ARBA00047720"/>
    </source>
</evidence>
<comment type="similarity">
    <text evidence="1 6">Belongs to the metallo-dependent hydrolases superfamily. Adenine deaminase family.</text>
</comment>
<dbReference type="InterPro" id="IPR011059">
    <property type="entry name" value="Metal-dep_hydrolase_composite"/>
</dbReference>
<dbReference type="PANTHER" id="PTHR11113:SF2">
    <property type="entry name" value="ADENINE DEAMINASE"/>
    <property type="match status" value="1"/>
</dbReference>
<keyword evidence="3 6" id="KW-0378">Hydrolase</keyword>
<dbReference type="HAMAP" id="MF_01518">
    <property type="entry name" value="Adenine_deamin"/>
    <property type="match status" value="1"/>
</dbReference>